<dbReference type="AlphaFoldDB" id="A0A1L6T9K5"/>
<evidence type="ECO:0000313" key="1">
    <source>
        <dbReference type="EMBL" id="ALB21866.1"/>
    </source>
</evidence>
<dbReference type="EMBL" id="CP012508">
    <property type="protein sequence ID" value="ALB21866.1"/>
    <property type="molecule type" value="Genomic_DNA"/>
</dbReference>
<accession>A0A1L6T9K5</accession>
<gene>
    <name evidence="1" type="ORF">KU39_682</name>
</gene>
<dbReference type="Proteomes" id="UP000029558">
    <property type="component" value="Chromosome"/>
</dbReference>
<dbReference type="RefSeq" id="WP_017377713.1">
    <property type="nucleotide sequence ID" value="NZ_CP013791.1"/>
</dbReference>
<proteinExistence type="predicted"/>
<evidence type="ECO:0000313" key="2">
    <source>
        <dbReference type="Proteomes" id="UP000029558"/>
    </source>
</evidence>
<organism evidence="1 2">
    <name type="scientific">Piscirickettsia salmonis</name>
    <dbReference type="NCBI Taxonomy" id="1238"/>
    <lineage>
        <taxon>Bacteria</taxon>
        <taxon>Pseudomonadati</taxon>
        <taxon>Pseudomonadota</taxon>
        <taxon>Gammaproteobacteria</taxon>
        <taxon>Thiotrichales</taxon>
        <taxon>Piscirickettsiaceae</taxon>
        <taxon>Piscirickettsia</taxon>
    </lineage>
</organism>
<name>A0A1L6T9K5_PISSA</name>
<reference evidence="1 2" key="1">
    <citation type="journal article" date="2014" name="Genome Announc.">
        <title>Comparative Genome Analysis of Two Isolates of the Fish Pathogen Piscirickettsia salmonis from Different Hosts Reveals Major Differences in Virulence-Associated Secretion Systems.</title>
        <authorList>
            <person name="Bohle H."/>
            <person name="Henriquez P."/>
            <person name="Grothusen H."/>
            <person name="Navas E."/>
            <person name="Sandoval A."/>
            <person name="Bustamante F."/>
            <person name="Bustos P."/>
            <person name="Mancilla M."/>
        </authorList>
    </citation>
    <scope>NUCLEOTIDE SEQUENCE [LARGE SCALE GENOMIC DNA]</scope>
    <source>
        <strain evidence="2">B1-32597</strain>
    </source>
</reference>
<protein>
    <submittedName>
        <fullName evidence="1">Uncharacterized protein</fullName>
    </submittedName>
</protein>
<sequence>MRTATVTNLVIYIFTYLTYITNFFYYFFIHNTISYSRNIIYTWQDTQGILSFSNHAHPNATTLELPSPVTLSSNQITMYAQDTNPARSSLTITTTPSNHQTIHHASGRLTVTVRPKPGIQYYHYYIDGRLIKRSTQSSVTLHHLDRGQHQLKVIAANKLHTLTSNTLIFYLHRASILNSNLPNHH</sequence>